<evidence type="ECO:0000256" key="2">
    <source>
        <dbReference type="ARBA" id="ARBA00001946"/>
    </source>
</evidence>
<reference evidence="17" key="1">
    <citation type="journal article" date="2019" name="Int. J. Syst. Evol. Microbiol.">
        <title>The Global Catalogue of Microorganisms (GCM) 10K type strain sequencing project: providing services to taxonomists for standard genome sequencing and annotation.</title>
        <authorList>
            <consortium name="The Broad Institute Genomics Platform"/>
            <consortium name="The Broad Institute Genome Sequencing Center for Infectious Disease"/>
            <person name="Wu L."/>
            <person name="Ma J."/>
        </authorList>
    </citation>
    <scope>NUCLEOTIDE SEQUENCE [LARGE SCALE GENOMIC DNA]</scope>
    <source>
        <strain evidence="17">JCM 16902</strain>
    </source>
</reference>
<dbReference type="PIRSF" id="PIRSF039102">
    <property type="entry name" value="Ddl/VanB"/>
    <property type="match status" value="1"/>
</dbReference>
<dbReference type="InterPro" id="IPR005905">
    <property type="entry name" value="D_ala_D_ala"/>
</dbReference>
<dbReference type="NCBIfam" id="TIGR01205">
    <property type="entry name" value="D_ala_D_alaTIGR"/>
    <property type="match status" value="1"/>
</dbReference>
<dbReference type="EC" id="6.3.2.4" evidence="13"/>
<comment type="pathway">
    <text evidence="13">Cell wall biogenesis; peptidoglycan biosynthesis.</text>
</comment>
<dbReference type="Gene3D" id="3.30.470.20">
    <property type="entry name" value="ATP-grasp fold, B domain"/>
    <property type="match status" value="1"/>
</dbReference>
<evidence type="ECO:0000256" key="3">
    <source>
        <dbReference type="ARBA" id="ARBA00010871"/>
    </source>
</evidence>
<dbReference type="SUPFAM" id="SSF56059">
    <property type="entry name" value="Glutathione synthetase ATP-binding domain-like"/>
    <property type="match status" value="1"/>
</dbReference>
<dbReference type="Pfam" id="PF01820">
    <property type="entry name" value="Dala_Dala_lig_N"/>
    <property type="match status" value="1"/>
</dbReference>
<dbReference type="InterPro" id="IPR011127">
    <property type="entry name" value="Dala_Dala_lig_N"/>
</dbReference>
<keyword evidence="17" id="KW-1185">Reference proteome</keyword>
<evidence type="ECO:0000259" key="15">
    <source>
        <dbReference type="PROSITE" id="PS50975"/>
    </source>
</evidence>
<evidence type="ECO:0000256" key="5">
    <source>
        <dbReference type="ARBA" id="ARBA00022723"/>
    </source>
</evidence>
<evidence type="ECO:0000256" key="13">
    <source>
        <dbReference type="HAMAP-Rule" id="MF_00047"/>
    </source>
</evidence>
<evidence type="ECO:0000256" key="1">
    <source>
        <dbReference type="ARBA" id="ARBA00001936"/>
    </source>
</evidence>
<keyword evidence="9 13" id="KW-0133">Cell shape</keyword>
<evidence type="ECO:0000256" key="7">
    <source>
        <dbReference type="ARBA" id="ARBA00022840"/>
    </source>
</evidence>
<keyword evidence="7 14" id="KW-0067">ATP-binding</keyword>
<keyword evidence="12 13" id="KW-0961">Cell wall biogenesis/degradation</keyword>
<evidence type="ECO:0000313" key="17">
    <source>
        <dbReference type="Proteomes" id="UP001501074"/>
    </source>
</evidence>
<dbReference type="PANTHER" id="PTHR23132">
    <property type="entry name" value="D-ALANINE--D-ALANINE LIGASE"/>
    <property type="match status" value="1"/>
</dbReference>
<dbReference type="InterPro" id="IPR011761">
    <property type="entry name" value="ATP-grasp"/>
</dbReference>
<dbReference type="SUPFAM" id="SSF52440">
    <property type="entry name" value="PreATP-grasp domain"/>
    <property type="match status" value="1"/>
</dbReference>
<keyword evidence="13" id="KW-0963">Cytoplasm</keyword>
<keyword evidence="4 13" id="KW-0436">Ligase</keyword>
<dbReference type="Gene3D" id="3.40.50.20">
    <property type="match status" value="1"/>
</dbReference>
<dbReference type="NCBIfam" id="NF002378">
    <property type="entry name" value="PRK01372.1"/>
    <property type="match status" value="1"/>
</dbReference>
<keyword evidence="10 13" id="KW-0573">Peptidoglycan synthesis</keyword>
<keyword evidence="5" id="KW-0479">Metal-binding</keyword>
<comment type="cofactor">
    <cofactor evidence="1">
        <name>Mn(2+)</name>
        <dbReference type="ChEBI" id="CHEBI:29035"/>
    </cofactor>
</comment>
<comment type="similarity">
    <text evidence="3 13">Belongs to the D-alanine--D-alanine ligase family.</text>
</comment>
<evidence type="ECO:0000256" key="8">
    <source>
        <dbReference type="ARBA" id="ARBA00022842"/>
    </source>
</evidence>
<dbReference type="InterPro" id="IPR011095">
    <property type="entry name" value="Dala_Dala_lig_C"/>
</dbReference>
<dbReference type="HAMAP" id="MF_00047">
    <property type="entry name" value="Dala_Dala_lig"/>
    <property type="match status" value="1"/>
</dbReference>
<dbReference type="Gene3D" id="3.30.1490.20">
    <property type="entry name" value="ATP-grasp fold, A domain"/>
    <property type="match status" value="1"/>
</dbReference>
<dbReference type="PROSITE" id="PS50975">
    <property type="entry name" value="ATP_GRASP"/>
    <property type="match status" value="1"/>
</dbReference>
<evidence type="ECO:0000256" key="9">
    <source>
        <dbReference type="ARBA" id="ARBA00022960"/>
    </source>
</evidence>
<protein>
    <recommendedName>
        <fullName evidence="13">D-alanine--D-alanine ligase</fullName>
        <ecNumber evidence="13">6.3.2.4</ecNumber>
    </recommendedName>
    <alternativeName>
        <fullName evidence="13">D-Ala-D-Ala ligase</fullName>
    </alternativeName>
    <alternativeName>
        <fullName evidence="13">D-alanylalanine synthetase</fullName>
    </alternativeName>
</protein>
<comment type="caution">
    <text evidence="16">The sequence shown here is derived from an EMBL/GenBank/DDBJ whole genome shotgun (WGS) entry which is preliminary data.</text>
</comment>
<evidence type="ECO:0000256" key="14">
    <source>
        <dbReference type="PROSITE-ProRule" id="PRU00409"/>
    </source>
</evidence>
<evidence type="ECO:0000256" key="11">
    <source>
        <dbReference type="ARBA" id="ARBA00023211"/>
    </source>
</evidence>
<dbReference type="PROSITE" id="PS00844">
    <property type="entry name" value="DALA_DALA_LIGASE_2"/>
    <property type="match status" value="1"/>
</dbReference>
<evidence type="ECO:0000256" key="4">
    <source>
        <dbReference type="ARBA" id="ARBA00022598"/>
    </source>
</evidence>
<dbReference type="InterPro" id="IPR013815">
    <property type="entry name" value="ATP_grasp_subdomain_1"/>
</dbReference>
<dbReference type="NCBIfam" id="NF002528">
    <property type="entry name" value="PRK01966.1-4"/>
    <property type="match status" value="1"/>
</dbReference>
<comment type="cofactor">
    <cofactor evidence="2">
        <name>Mg(2+)</name>
        <dbReference type="ChEBI" id="CHEBI:18420"/>
    </cofactor>
</comment>
<dbReference type="PANTHER" id="PTHR23132:SF25">
    <property type="entry name" value="D-ALANINE--D-ALANINE LIGASE A"/>
    <property type="match status" value="1"/>
</dbReference>
<proteinExistence type="inferred from homology"/>
<organism evidence="16 17">
    <name type="scientific">Kineosporia mesophila</name>
    <dbReference type="NCBI Taxonomy" id="566012"/>
    <lineage>
        <taxon>Bacteria</taxon>
        <taxon>Bacillati</taxon>
        <taxon>Actinomycetota</taxon>
        <taxon>Actinomycetes</taxon>
        <taxon>Kineosporiales</taxon>
        <taxon>Kineosporiaceae</taxon>
        <taxon>Kineosporia</taxon>
    </lineage>
</organism>
<keyword evidence="8" id="KW-0460">Magnesium</keyword>
<dbReference type="Proteomes" id="UP001501074">
    <property type="component" value="Unassembled WGS sequence"/>
</dbReference>
<comment type="catalytic activity">
    <reaction evidence="13">
        <text>2 D-alanine + ATP = D-alanyl-D-alanine + ADP + phosphate + H(+)</text>
        <dbReference type="Rhea" id="RHEA:11224"/>
        <dbReference type="ChEBI" id="CHEBI:15378"/>
        <dbReference type="ChEBI" id="CHEBI:30616"/>
        <dbReference type="ChEBI" id="CHEBI:43474"/>
        <dbReference type="ChEBI" id="CHEBI:57416"/>
        <dbReference type="ChEBI" id="CHEBI:57822"/>
        <dbReference type="ChEBI" id="CHEBI:456216"/>
        <dbReference type="EC" id="6.3.2.4"/>
    </reaction>
</comment>
<comment type="subcellular location">
    <subcellularLocation>
        <location evidence="13">Cytoplasm</location>
    </subcellularLocation>
</comment>
<dbReference type="InterPro" id="IPR000291">
    <property type="entry name" value="D-Ala_lig_Van_CS"/>
</dbReference>
<dbReference type="Pfam" id="PF07478">
    <property type="entry name" value="Dala_Dala_lig_C"/>
    <property type="match status" value="1"/>
</dbReference>
<evidence type="ECO:0000256" key="6">
    <source>
        <dbReference type="ARBA" id="ARBA00022741"/>
    </source>
</evidence>
<accession>A0ABP6Z0M9</accession>
<comment type="function">
    <text evidence="13">Cell wall formation.</text>
</comment>
<feature type="domain" description="ATP-grasp" evidence="15">
    <location>
        <begin position="193"/>
        <end position="401"/>
    </location>
</feature>
<dbReference type="EMBL" id="BAAAZO010000001">
    <property type="protein sequence ID" value="GAA3595778.1"/>
    <property type="molecule type" value="Genomic_DNA"/>
</dbReference>
<keyword evidence="11" id="KW-0464">Manganese</keyword>
<dbReference type="InterPro" id="IPR016185">
    <property type="entry name" value="PreATP-grasp_dom_sf"/>
</dbReference>
<dbReference type="GO" id="GO:0016874">
    <property type="term" value="F:ligase activity"/>
    <property type="evidence" value="ECO:0007669"/>
    <property type="project" value="UniProtKB-KW"/>
</dbReference>
<evidence type="ECO:0000313" key="16">
    <source>
        <dbReference type="EMBL" id="GAA3595778.1"/>
    </source>
</evidence>
<evidence type="ECO:0000256" key="12">
    <source>
        <dbReference type="ARBA" id="ARBA00023316"/>
    </source>
</evidence>
<dbReference type="PROSITE" id="PS00843">
    <property type="entry name" value="DALA_DALA_LIGASE_1"/>
    <property type="match status" value="1"/>
</dbReference>
<keyword evidence="6 14" id="KW-0547">Nucleotide-binding</keyword>
<evidence type="ECO:0000256" key="10">
    <source>
        <dbReference type="ARBA" id="ARBA00022984"/>
    </source>
</evidence>
<sequence length="411" mass="43660">MAGVTRAGPTVRGCARDTHRQSPVLSPVMDAIQPVSSTDPGTTAPRKPRVAVLFGGRSSEHAVSCATASSVLRAIDHDAYDVIPIGVTSTGRWVLAADDPDRWAISAGVLPQVKDGDGPGVIAPLQTTDSNLQVLEPGQVPRELGQVDVVFPLLHGPFGEDGTLQGLLELTDIRYVGAGVLASAASMDKAVMKVMLKGAGLPIGEYVVVRPGAWDRDPDAVRDDVEELGWPVFVKPARAGSSVGISKVDGPEGLDAAIVEALKHDRKLVIEAAVVGREIECAVLQAADGSVATSLPGEIEFVGEHTFYDFEAKYLDNATKLSCPADLPQDVLARVRDLSVRTFEAMNCEGLARVDFFVQADGSVVVNEINTMPGFTSSSMYPRMWAATGLEYPELIDRLIRTALARPTGLR</sequence>
<name>A0ABP6Z0M9_9ACTN</name>
<gene>
    <name evidence="13" type="primary">ddl</name>
    <name evidence="16" type="ORF">GCM10022223_08720</name>
</gene>